<dbReference type="Proteomes" id="UP001166291">
    <property type="component" value="Unassembled WGS sequence"/>
</dbReference>
<proteinExistence type="predicted"/>
<evidence type="ECO:0000313" key="5">
    <source>
        <dbReference type="Proteomes" id="UP001166291"/>
    </source>
</evidence>
<dbReference type="EMBL" id="JAHWDQ010000001">
    <property type="protein sequence ID" value="MBW2939791.1"/>
    <property type="molecule type" value="Genomic_DNA"/>
</dbReference>
<keyword evidence="1" id="KW-0238">DNA-binding</keyword>
<reference evidence="4" key="1">
    <citation type="submission" date="2021-07" db="EMBL/GenBank/DDBJ databases">
        <title>Zhongshania sp. CAU 1632 isolated from seawater.</title>
        <authorList>
            <person name="Kim W."/>
        </authorList>
    </citation>
    <scope>NUCLEOTIDE SEQUENCE</scope>
    <source>
        <strain evidence="4">CAU 1632</strain>
    </source>
</reference>
<evidence type="ECO:0000313" key="4">
    <source>
        <dbReference type="EMBL" id="MBW2939791.1"/>
    </source>
</evidence>
<dbReference type="Pfam" id="PF12625">
    <property type="entry name" value="Arabinose_bd"/>
    <property type="match status" value="1"/>
</dbReference>
<comment type="caution">
    <text evidence="4">The sequence shown here is derived from an EMBL/GenBank/DDBJ whole genome shotgun (WGS) entry which is preliminary data.</text>
</comment>
<feature type="region of interest" description="Disordered" evidence="2">
    <location>
        <begin position="326"/>
        <end position="351"/>
    </location>
</feature>
<gene>
    <name evidence="4" type="ORF">KXJ70_03350</name>
</gene>
<feature type="compositionally biased region" description="Basic and acidic residues" evidence="2">
    <location>
        <begin position="326"/>
        <end position="340"/>
    </location>
</feature>
<dbReference type="PANTHER" id="PTHR47894:SF4">
    <property type="entry name" value="HTH-TYPE TRANSCRIPTIONAL REGULATOR GADX"/>
    <property type="match status" value="1"/>
</dbReference>
<organism evidence="4 5">
    <name type="scientific">Zhongshania aquimaris</name>
    <dbReference type="NCBI Taxonomy" id="2857107"/>
    <lineage>
        <taxon>Bacteria</taxon>
        <taxon>Pseudomonadati</taxon>
        <taxon>Pseudomonadota</taxon>
        <taxon>Gammaproteobacteria</taxon>
        <taxon>Cellvibrionales</taxon>
        <taxon>Spongiibacteraceae</taxon>
        <taxon>Zhongshania</taxon>
    </lineage>
</organism>
<evidence type="ECO:0000256" key="1">
    <source>
        <dbReference type="ARBA" id="ARBA00023125"/>
    </source>
</evidence>
<feature type="domain" description="HTH-type transcriptional regulator AraC-type N-terminal" evidence="3">
    <location>
        <begin position="23"/>
        <end position="205"/>
    </location>
</feature>
<protein>
    <submittedName>
        <fullName evidence="4">AraC family transcriptional regulator</fullName>
    </submittedName>
</protein>
<evidence type="ECO:0000259" key="3">
    <source>
        <dbReference type="Pfam" id="PF12625"/>
    </source>
</evidence>
<dbReference type="PANTHER" id="PTHR47894">
    <property type="entry name" value="HTH-TYPE TRANSCRIPTIONAL REGULATOR GADX"/>
    <property type="match status" value="1"/>
</dbReference>
<keyword evidence="5" id="KW-1185">Reference proteome</keyword>
<accession>A0ABS6VPZ5</accession>
<sequence length="351" mass="40264">MKHTMTEDEDVLHALFEACKSLGIDLKDAASKSGLPAKLLTLPNHFVSSHLFNYLLENIAKTYHCQDFALHLANKLQTPELGLPTTVMSLSSDFKTGLEHASQYSAYYQDTGYWRHQICNEQVTLIKSANTLSSTYYRQRNLLGTAQMFLLLNTLSSHLWQPKKVCFSFSDPGAKFSDTFHEFFNCELIFDQPNDSISFPAEYLEFNISGSDPALLRSMEVHIRGLQEELLHDRDIVERARLMIDERLRFAHCSEDELAFYLKLSTADLQREFAKAKTDFTALLEQQISARAVFYTQRCHVPMDIVLTSLMPYDEDRLYDLLKEREKEPTEPTLRQDDIIKGGISKPPLSN</sequence>
<dbReference type="InterPro" id="IPR032687">
    <property type="entry name" value="AraC-type_N"/>
</dbReference>
<evidence type="ECO:0000256" key="2">
    <source>
        <dbReference type="SAM" id="MobiDB-lite"/>
    </source>
</evidence>
<name>A0ABS6VPZ5_9GAMM</name>